<proteinExistence type="predicted"/>
<comment type="caution">
    <text evidence="2">The sequence shown here is derived from an EMBL/GenBank/DDBJ whole genome shotgun (WGS) entry which is preliminary data.</text>
</comment>
<dbReference type="EMBL" id="JAWXYG010000013">
    <property type="protein sequence ID" value="KAK4255980.1"/>
    <property type="molecule type" value="Genomic_DNA"/>
</dbReference>
<organism evidence="2 3">
    <name type="scientific">Acacia crassicarpa</name>
    <name type="common">northern wattle</name>
    <dbReference type="NCBI Taxonomy" id="499986"/>
    <lineage>
        <taxon>Eukaryota</taxon>
        <taxon>Viridiplantae</taxon>
        <taxon>Streptophyta</taxon>
        <taxon>Embryophyta</taxon>
        <taxon>Tracheophyta</taxon>
        <taxon>Spermatophyta</taxon>
        <taxon>Magnoliopsida</taxon>
        <taxon>eudicotyledons</taxon>
        <taxon>Gunneridae</taxon>
        <taxon>Pentapetalae</taxon>
        <taxon>rosids</taxon>
        <taxon>fabids</taxon>
        <taxon>Fabales</taxon>
        <taxon>Fabaceae</taxon>
        <taxon>Caesalpinioideae</taxon>
        <taxon>mimosoid clade</taxon>
        <taxon>Acacieae</taxon>
        <taxon>Acacia</taxon>
    </lineage>
</organism>
<accession>A0AAE1JQU7</accession>
<keyword evidence="1" id="KW-0732">Signal</keyword>
<evidence type="ECO:0000313" key="3">
    <source>
        <dbReference type="Proteomes" id="UP001293593"/>
    </source>
</evidence>
<protein>
    <submittedName>
        <fullName evidence="2">Uncharacterized protein</fullName>
    </submittedName>
</protein>
<evidence type="ECO:0000313" key="2">
    <source>
        <dbReference type="EMBL" id="KAK4255980.1"/>
    </source>
</evidence>
<dbReference type="InterPro" id="IPR011065">
    <property type="entry name" value="Kunitz_inhibitor_STI-like_sf"/>
</dbReference>
<dbReference type="SUPFAM" id="SSF50386">
    <property type="entry name" value="STI-like"/>
    <property type="match status" value="1"/>
</dbReference>
<gene>
    <name evidence="2" type="ORF">QN277_008903</name>
</gene>
<sequence length="66" mass="7303">MKFASNSSVPCLAWLLIIIMMATSALSQSDEVVDTSRRPLQYGVEYYIKLAITDSGGRFTLGFLPK</sequence>
<dbReference type="Gene3D" id="2.80.10.50">
    <property type="match status" value="1"/>
</dbReference>
<keyword evidence="3" id="KW-1185">Reference proteome</keyword>
<reference evidence="2" key="1">
    <citation type="submission" date="2023-10" db="EMBL/GenBank/DDBJ databases">
        <title>Chromosome-level genome of the transformable northern wattle, Acacia crassicarpa.</title>
        <authorList>
            <person name="Massaro I."/>
            <person name="Sinha N.R."/>
            <person name="Poethig S."/>
            <person name="Leichty A.R."/>
        </authorList>
    </citation>
    <scope>NUCLEOTIDE SEQUENCE</scope>
    <source>
        <strain evidence="2">Acra3RX</strain>
        <tissue evidence="2">Leaf</tissue>
    </source>
</reference>
<feature type="signal peptide" evidence="1">
    <location>
        <begin position="1"/>
        <end position="27"/>
    </location>
</feature>
<dbReference type="AlphaFoldDB" id="A0AAE1JQU7"/>
<name>A0AAE1JQU7_9FABA</name>
<dbReference type="Proteomes" id="UP001293593">
    <property type="component" value="Unassembled WGS sequence"/>
</dbReference>
<feature type="chain" id="PRO_5042038268" evidence="1">
    <location>
        <begin position="28"/>
        <end position="66"/>
    </location>
</feature>
<evidence type="ECO:0000256" key="1">
    <source>
        <dbReference type="SAM" id="SignalP"/>
    </source>
</evidence>